<reference evidence="1 2" key="1">
    <citation type="submission" date="2015-11" db="EMBL/GenBank/DDBJ databases">
        <title>Expanding the genomic diversity of Burkholderia species for the development of highly accurate diagnostics.</title>
        <authorList>
            <person name="Sahl J."/>
            <person name="Keim P."/>
            <person name="Wagner D."/>
        </authorList>
    </citation>
    <scope>NUCLEOTIDE SEQUENCE [LARGE SCALE GENOMIC DNA]</scope>
    <source>
        <strain evidence="1 2">MSMB1585WGS</strain>
    </source>
</reference>
<proteinExistence type="predicted"/>
<name>A0ABD4E028_9BURK</name>
<dbReference type="EMBL" id="LPAD01000071">
    <property type="protein sequence ID" value="KVN83468.1"/>
    <property type="molecule type" value="Genomic_DNA"/>
</dbReference>
<accession>A0ABD4E028</accession>
<evidence type="ECO:0000313" key="2">
    <source>
        <dbReference type="Proteomes" id="UP000057910"/>
    </source>
</evidence>
<dbReference type="Proteomes" id="UP000057910">
    <property type="component" value="Unassembled WGS sequence"/>
</dbReference>
<dbReference type="AlphaFoldDB" id="A0ABD4E028"/>
<dbReference type="RefSeq" id="WP_060040326.1">
    <property type="nucleotide sequence ID" value="NZ_LPAD01000071.1"/>
</dbReference>
<protein>
    <submittedName>
        <fullName evidence="1">Uncharacterized protein</fullName>
    </submittedName>
</protein>
<organism evidence="1 2">
    <name type="scientific">Burkholderia ubonensis</name>
    <dbReference type="NCBI Taxonomy" id="101571"/>
    <lineage>
        <taxon>Bacteria</taxon>
        <taxon>Pseudomonadati</taxon>
        <taxon>Pseudomonadota</taxon>
        <taxon>Betaproteobacteria</taxon>
        <taxon>Burkholderiales</taxon>
        <taxon>Burkholderiaceae</taxon>
        <taxon>Burkholderia</taxon>
        <taxon>Burkholderia cepacia complex</taxon>
    </lineage>
</organism>
<evidence type="ECO:0000313" key="1">
    <source>
        <dbReference type="EMBL" id="KVN83468.1"/>
    </source>
</evidence>
<comment type="caution">
    <text evidence="1">The sequence shown here is derived from an EMBL/GenBank/DDBJ whole genome shotgun (WGS) entry which is preliminary data.</text>
</comment>
<gene>
    <name evidence="1" type="ORF">WJ68_16280</name>
</gene>
<sequence>MTIQIPAVSPLQVVGHIEVADTVAEHRFVIEALAAAHAARTCAVTEEMMEFKYAIGEILILTRSKHEPERAGSECLVMQYRGSQVDQETLETVEVPCYGIEYQDGTRRAALESQLCRRAELPPSGAVTRDARRPDEVAA</sequence>